<name>A0A839DYD3_9PSEU</name>
<dbReference type="Pfam" id="PF10025">
    <property type="entry name" value="DUF2267"/>
    <property type="match status" value="2"/>
</dbReference>
<gene>
    <name evidence="1" type="ORF">FHX42_001834</name>
</gene>
<keyword evidence="2" id="KW-1185">Reference proteome</keyword>
<dbReference type="RefSeq" id="WP_182543763.1">
    <property type="nucleotide sequence ID" value="NZ_JACGWZ010000002.1"/>
</dbReference>
<dbReference type="InterPro" id="IPR038282">
    <property type="entry name" value="DUF2267_sf"/>
</dbReference>
<sequence length="250" mass="26778">MRYEQMIEEVRRRLSVDAGRAETILSAVVQALGEAAATEEMADLRSQLPEPLSSVAPTVPGRDRSLDETVVRVGDLTGAEDADRARSYVDAAFGVVTQAVTQEQLRRVMDTLARDYQQLVPGSVGLDGTDETFARDVRARAEFSSDEQALQVSAAVLSVLSGQITPGQAEELAACLPSTLSRTSLTTSGAVHADTEAVLREISERLGIADQQTALRQTQAVVSVINEWAPAELGDALRQLPTDLTRSLSG</sequence>
<evidence type="ECO:0000313" key="2">
    <source>
        <dbReference type="Proteomes" id="UP000569329"/>
    </source>
</evidence>
<organism evidence="1 2">
    <name type="scientific">Halosaccharopolyspora lacisalsi</name>
    <dbReference type="NCBI Taxonomy" id="1000566"/>
    <lineage>
        <taxon>Bacteria</taxon>
        <taxon>Bacillati</taxon>
        <taxon>Actinomycetota</taxon>
        <taxon>Actinomycetes</taxon>
        <taxon>Pseudonocardiales</taxon>
        <taxon>Pseudonocardiaceae</taxon>
        <taxon>Halosaccharopolyspora</taxon>
    </lineage>
</organism>
<proteinExistence type="predicted"/>
<evidence type="ECO:0000313" key="1">
    <source>
        <dbReference type="EMBL" id="MBA8824487.1"/>
    </source>
</evidence>
<reference evidence="1 2" key="1">
    <citation type="submission" date="2020-07" db="EMBL/GenBank/DDBJ databases">
        <title>Sequencing the genomes of 1000 actinobacteria strains.</title>
        <authorList>
            <person name="Klenk H.-P."/>
        </authorList>
    </citation>
    <scope>NUCLEOTIDE SEQUENCE [LARGE SCALE GENOMIC DNA]</scope>
    <source>
        <strain evidence="1 2">DSM 45975</strain>
    </source>
</reference>
<dbReference type="EMBL" id="JACGWZ010000002">
    <property type="protein sequence ID" value="MBA8824487.1"/>
    <property type="molecule type" value="Genomic_DNA"/>
</dbReference>
<accession>A0A839DYD3</accession>
<dbReference type="Proteomes" id="UP000569329">
    <property type="component" value="Unassembled WGS sequence"/>
</dbReference>
<dbReference type="Gene3D" id="1.10.490.110">
    <property type="entry name" value="Uncharacterized conserved protein DUF2267"/>
    <property type="match status" value="2"/>
</dbReference>
<comment type="caution">
    <text evidence="1">The sequence shown here is derived from an EMBL/GenBank/DDBJ whole genome shotgun (WGS) entry which is preliminary data.</text>
</comment>
<protein>
    <submittedName>
        <fullName evidence="1">Uncharacterized protein (DUF2267 family)</fullName>
    </submittedName>
</protein>
<dbReference type="InterPro" id="IPR018727">
    <property type="entry name" value="DUF2267"/>
</dbReference>
<dbReference type="AlphaFoldDB" id="A0A839DYD3"/>